<dbReference type="InterPro" id="IPR013022">
    <property type="entry name" value="Xyl_isomerase-like_TIM-brl"/>
</dbReference>
<protein>
    <submittedName>
        <fullName evidence="3">TIM barrel protein</fullName>
    </submittedName>
</protein>
<gene>
    <name evidence="3" type="ORF">GKQ77_18770</name>
</gene>
<reference evidence="3 4" key="1">
    <citation type="submission" date="2019-11" db="EMBL/GenBank/DDBJ databases">
        <authorList>
            <person name="Ay H."/>
        </authorList>
    </citation>
    <scope>NUCLEOTIDE SEQUENCE [LARGE SCALE GENOMIC DNA]</scope>
    <source>
        <strain evidence="3 4">BG9H</strain>
    </source>
</reference>
<dbReference type="Pfam" id="PF01261">
    <property type="entry name" value="AP_endonuc_2"/>
    <property type="match status" value="1"/>
</dbReference>
<evidence type="ECO:0000313" key="4">
    <source>
        <dbReference type="Proteomes" id="UP001197114"/>
    </source>
</evidence>
<evidence type="ECO:0000313" key="3">
    <source>
        <dbReference type="EMBL" id="MBW5423578.1"/>
    </source>
</evidence>
<evidence type="ECO:0000259" key="2">
    <source>
        <dbReference type="Pfam" id="PF01261"/>
    </source>
</evidence>
<name>A0ABS6YQ74_9ACTN</name>
<evidence type="ECO:0000256" key="1">
    <source>
        <dbReference type="ARBA" id="ARBA00023235"/>
    </source>
</evidence>
<dbReference type="Proteomes" id="UP001197114">
    <property type="component" value="Unassembled WGS sequence"/>
</dbReference>
<keyword evidence="1" id="KW-0413">Isomerase</keyword>
<dbReference type="PANTHER" id="PTHR43489">
    <property type="entry name" value="ISOMERASE"/>
    <property type="match status" value="1"/>
</dbReference>
<comment type="caution">
    <text evidence="3">The sequence shown here is derived from an EMBL/GenBank/DDBJ whole genome shotgun (WGS) entry which is preliminary data.</text>
</comment>
<organism evidence="3 4">
    <name type="scientific">Streptomyces anatolicus</name>
    <dbReference type="NCBI Taxonomy" id="2675858"/>
    <lineage>
        <taxon>Bacteria</taxon>
        <taxon>Bacillati</taxon>
        <taxon>Actinomycetota</taxon>
        <taxon>Actinomycetes</taxon>
        <taxon>Kitasatosporales</taxon>
        <taxon>Streptomycetaceae</taxon>
        <taxon>Streptomyces</taxon>
    </lineage>
</organism>
<proteinExistence type="predicted"/>
<dbReference type="SUPFAM" id="SSF51658">
    <property type="entry name" value="Xylose isomerase-like"/>
    <property type="match status" value="1"/>
</dbReference>
<dbReference type="EMBL" id="WMBF01000202">
    <property type="protein sequence ID" value="MBW5423578.1"/>
    <property type="molecule type" value="Genomic_DNA"/>
</dbReference>
<dbReference type="PANTHER" id="PTHR43489:SF6">
    <property type="entry name" value="HYDROXYPYRUVATE ISOMERASE-RELATED"/>
    <property type="match status" value="1"/>
</dbReference>
<feature type="domain" description="Xylose isomerase-like TIM barrel" evidence="2">
    <location>
        <begin position="82"/>
        <end position="317"/>
    </location>
</feature>
<accession>A0ABS6YQ74</accession>
<sequence>MGALWRPGRRGKGDLPVAVAEPRPGALPARVPLTSCPEAQPVVSAGGVSSAVPAGALRLPGGPPLAANLKWLFTELPFERRFEAAAGAGFAGVEYAAPYAYAPARLRALLREAGLRQVLINSPAGEPGSPERAGLACHPGRTADFRAGIERALMYAADLGAGLLHVLAGVAPPDVSAERAFATYVTHLAWAADRAHGTGVRIVIEAQNERDAPGYFLRTQAQAAAVVEAVGRDRAGLLLDLYHAQVTEGDLVRTVHTYLPYALHLQLADPPDRTEPGTGEVRWPRVLDAVREAGYAGWVGCEYRPADGTVEGLGWVTEVRA</sequence>
<dbReference type="InterPro" id="IPR036237">
    <property type="entry name" value="Xyl_isomerase-like_sf"/>
</dbReference>
<dbReference type="Gene3D" id="3.20.20.150">
    <property type="entry name" value="Divalent-metal-dependent TIM barrel enzymes"/>
    <property type="match status" value="1"/>
</dbReference>
<keyword evidence="4" id="KW-1185">Reference proteome</keyword>
<dbReference type="InterPro" id="IPR050417">
    <property type="entry name" value="Sugar_Epim/Isomerase"/>
</dbReference>